<protein>
    <submittedName>
        <fullName evidence="1">Uncharacterized protein</fullName>
    </submittedName>
</protein>
<dbReference type="RefSeq" id="WP_141815139.1">
    <property type="nucleotide sequence ID" value="NZ_VFPL01000001.1"/>
</dbReference>
<dbReference type="AlphaFoldDB" id="A0A5M9GR23"/>
<name>A0A5M9GR23_9SPHI</name>
<proteinExistence type="predicted"/>
<gene>
    <name evidence="1" type="ORF">F1649_20375</name>
</gene>
<evidence type="ECO:0000313" key="1">
    <source>
        <dbReference type="EMBL" id="KAA8476147.1"/>
    </source>
</evidence>
<dbReference type="OrthoDB" id="280156at2"/>
<dbReference type="Gene3D" id="2.60.34.30">
    <property type="entry name" value="Competence, DNA-entry nuclease inhibitor, ComJ"/>
    <property type="match status" value="1"/>
</dbReference>
<reference evidence="1 2" key="1">
    <citation type="submission" date="2019-09" db="EMBL/GenBank/DDBJ databases">
        <title>Pararcticibacter amylolyticus gen. nov., sp. nov., isolated from a rottenly hemp rope, and reclassification of Pedobacter tournemirensis as Pararcticibacter tournemirensis comb. nov.</title>
        <authorList>
            <person name="Cai Y."/>
        </authorList>
    </citation>
    <scope>NUCLEOTIDE SEQUENCE [LARGE SCALE GENOMIC DNA]</scope>
    <source>
        <strain evidence="1 2">TF5-37.2-LB10</strain>
    </source>
</reference>
<dbReference type="InterPro" id="IPR038691">
    <property type="entry name" value="ComJ_sf"/>
</dbReference>
<evidence type="ECO:0000313" key="2">
    <source>
        <dbReference type="Proteomes" id="UP000322918"/>
    </source>
</evidence>
<accession>A0A5M9GR23</accession>
<keyword evidence="2" id="KW-1185">Reference proteome</keyword>
<sequence>MSNNIKYKLDFYTEYNQFYIVDKNVGPDLESSGLWTDISVFERLGIAEGTVGVYTECYGPVKGDLELLKESRKEVDYKKYDHIVECGLNISSGFLQILDCPTSRVQLELKVPSGKYAVRVYSLNLGSVKGDEGEDFYKIEMWPEKKIMNPKVLKQYRP</sequence>
<organism evidence="1 2">
    <name type="scientific">Arcticibacter tournemirensis</name>
    <dbReference type="NCBI Taxonomy" id="699437"/>
    <lineage>
        <taxon>Bacteria</taxon>
        <taxon>Pseudomonadati</taxon>
        <taxon>Bacteroidota</taxon>
        <taxon>Sphingobacteriia</taxon>
        <taxon>Sphingobacteriales</taxon>
        <taxon>Sphingobacteriaceae</taxon>
        <taxon>Arcticibacter</taxon>
    </lineage>
</organism>
<comment type="caution">
    <text evidence="1">The sequence shown here is derived from an EMBL/GenBank/DDBJ whole genome shotgun (WGS) entry which is preliminary data.</text>
</comment>
<dbReference type="Proteomes" id="UP000322918">
    <property type="component" value="Unassembled WGS sequence"/>
</dbReference>
<dbReference type="EMBL" id="VWNE01000045">
    <property type="protein sequence ID" value="KAA8476147.1"/>
    <property type="molecule type" value="Genomic_DNA"/>
</dbReference>